<protein>
    <submittedName>
        <fullName evidence="1">TIGR04255 family protein</fullName>
    </submittedName>
</protein>
<sequence>MIRPEHLPDYTNPPLNEVVLGVQFAPARNYQQIQAYEVWQLFKETFPNVEEYPAIPPAFETFGLPAGPQLNFGFVTGAQHDRFWFLSPKKEELIQFQSDRLLHNWRKVGDQTNEYPRFERMIVNFEGELKKLEQYFASLASQRLNINQCEISYINHIQIGNGRDGLGVSDILRFAQFQGEQPEDVSFSFRNTIYDEKSGPVGRIIGEAQIGVNSLDQSRIIALTITARGAPTEPNISGALNFLKLGREMVVNTFTDVTTDLCHERWGRTK</sequence>
<dbReference type="InterPro" id="IPR026349">
    <property type="entry name" value="CHP04255"/>
</dbReference>
<dbReference type="AlphaFoldDB" id="A0A6N8TEF6"/>
<gene>
    <name evidence="1" type="ORF">GR156_13500</name>
</gene>
<evidence type="ECO:0000313" key="1">
    <source>
        <dbReference type="EMBL" id="MXO01329.1"/>
    </source>
</evidence>
<reference evidence="1 2" key="1">
    <citation type="submission" date="2019-12" db="EMBL/GenBank/DDBJ databases">
        <title>Shinella granuli gen. nov., sp. nov., and proposal of the reclassification of Zoogloea ramigera ATCC 19623 as Shinella zoogloeoides sp. nov.</title>
        <authorList>
            <person name="Gao J."/>
        </authorList>
    </citation>
    <scope>NUCLEOTIDE SEQUENCE [LARGE SCALE GENOMIC DNA]</scope>
    <source>
        <strain evidence="1 2">DSM 287</strain>
    </source>
</reference>
<dbReference type="EMBL" id="WUML01000011">
    <property type="protein sequence ID" value="MXO01329.1"/>
    <property type="molecule type" value="Genomic_DNA"/>
</dbReference>
<dbReference type="RefSeq" id="WP_160786711.1">
    <property type="nucleotide sequence ID" value="NZ_CP086610.1"/>
</dbReference>
<dbReference type="OrthoDB" id="128994at2"/>
<accession>A0A6N8TEF6</accession>
<evidence type="ECO:0000313" key="2">
    <source>
        <dbReference type="Proteomes" id="UP000440304"/>
    </source>
</evidence>
<comment type="caution">
    <text evidence="1">The sequence shown here is derived from an EMBL/GenBank/DDBJ whole genome shotgun (WGS) entry which is preliminary data.</text>
</comment>
<dbReference type="Proteomes" id="UP000440304">
    <property type="component" value="Unassembled WGS sequence"/>
</dbReference>
<name>A0A6N8TEF6_SHIZO</name>
<proteinExistence type="predicted"/>
<dbReference type="NCBIfam" id="TIGR04255">
    <property type="entry name" value="sporadTIGR04255"/>
    <property type="match status" value="1"/>
</dbReference>
<organism evidence="1 2">
    <name type="scientific">Shinella zoogloeoides</name>
    <name type="common">Crabtreella saccharophila</name>
    <dbReference type="NCBI Taxonomy" id="352475"/>
    <lineage>
        <taxon>Bacteria</taxon>
        <taxon>Pseudomonadati</taxon>
        <taxon>Pseudomonadota</taxon>
        <taxon>Alphaproteobacteria</taxon>
        <taxon>Hyphomicrobiales</taxon>
        <taxon>Rhizobiaceae</taxon>
        <taxon>Shinella</taxon>
    </lineage>
</organism>